<reference evidence="6 7" key="1">
    <citation type="submission" date="2018-05" db="EMBL/GenBank/DDBJ databases">
        <authorList>
            <person name="Datahose"/>
        </authorList>
    </citation>
    <scope>NUCLEOTIDE SEQUENCE</scope>
</reference>
<dbReference type="GO" id="GO:0030246">
    <property type="term" value="F:carbohydrate binding"/>
    <property type="evidence" value="ECO:0007669"/>
    <property type="project" value="UniProtKB-KW"/>
</dbReference>
<keyword evidence="7" id="KW-1185">Reference proteome</keyword>
<proteinExistence type="predicted"/>
<evidence type="ECO:0000313" key="7">
    <source>
        <dbReference type="Proteomes" id="UP000265100"/>
    </source>
</evidence>
<dbReference type="InterPro" id="IPR016186">
    <property type="entry name" value="C-type_lectin-like/link_sf"/>
</dbReference>
<evidence type="ECO:0000256" key="4">
    <source>
        <dbReference type="SAM" id="Phobius"/>
    </source>
</evidence>
<dbReference type="AlphaFoldDB" id="A0A3P8NI13"/>
<reference evidence="6" key="4">
    <citation type="submission" date="2025-09" db="UniProtKB">
        <authorList>
            <consortium name="Ensembl"/>
        </authorList>
    </citation>
    <scope>IDENTIFICATION</scope>
</reference>
<feature type="coiled-coil region" evidence="3">
    <location>
        <begin position="50"/>
        <end position="98"/>
    </location>
</feature>
<dbReference type="PANTHER" id="PTHR22803">
    <property type="entry name" value="MANNOSE, PHOSPHOLIPASE, LECTIN RECEPTOR RELATED"/>
    <property type="match status" value="1"/>
</dbReference>
<dbReference type="PROSITE" id="PS50041">
    <property type="entry name" value="C_TYPE_LECTIN_2"/>
    <property type="match status" value="1"/>
</dbReference>
<dbReference type="SUPFAM" id="SSF56436">
    <property type="entry name" value="C-type lectin-like"/>
    <property type="match status" value="1"/>
</dbReference>
<dbReference type="InterPro" id="IPR018378">
    <property type="entry name" value="C-type_lectin_CS"/>
</dbReference>
<name>A0A3P8NI13_ASTCA</name>
<keyword evidence="4" id="KW-0812">Transmembrane</keyword>
<keyword evidence="4" id="KW-1133">Transmembrane helix</keyword>
<evidence type="ECO:0000259" key="5">
    <source>
        <dbReference type="PROSITE" id="PS50041"/>
    </source>
</evidence>
<accession>A0A3P8NI13</accession>
<protein>
    <recommendedName>
        <fullName evidence="5">C-type lectin domain-containing protein</fullName>
    </recommendedName>
</protein>
<dbReference type="InterPro" id="IPR016187">
    <property type="entry name" value="CTDL_fold"/>
</dbReference>
<dbReference type="Pfam" id="PF00059">
    <property type="entry name" value="Lectin_C"/>
    <property type="match status" value="1"/>
</dbReference>
<dbReference type="CDD" id="cd03590">
    <property type="entry name" value="CLECT_DC-SIGN_like"/>
    <property type="match status" value="1"/>
</dbReference>
<dbReference type="Bgee" id="ENSACLG00000002948">
    <property type="expression patterns" value="Expressed in spleen"/>
</dbReference>
<keyword evidence="2" id="KW-1015">Disulfide bond</keyword>
<dbReference type="OMA" id="NSWNDEK"/>
<evidence type="ECO:0000256" key="2">
    <source>
        <dbReference type="ARBA" id="ARBA00023157"/>
    </source>
</evidence>
<dbReference type="SMART" id="SM00034">
    <property type="entry name" value="CLECT"/>
    <property type="match status" value="1"/>
</dbReference>
<keyword evidence="4" id="KW-0472">Membrane</keyword>
<evidence type="ECO:0000256" key="3">
    <source>
        <dbReference type="SAM" id="Coils"/>
    </source>
</evidence>
<reference evidence="6" key="3">
    <citation type="submission" date="2025-08" db="UniProtKB">
        <authorList>
            <consortium name="Ensembl"/>
        </authorList>
    </citation>
    <scope>IDENTIFICATION</scope>
</reference>
<dbReference type="Ensembl" id="ENSACLT00000004495.2">
    <property type="protein sequence ID" value="ENSACLP00000004404.2"/>
    <property type="gene ID" value="ENSACLG00000002948.2"/>
</dbReference>
<evidence type="ECO:0000313" key="6">
    <source>
        <dbReference type="Ensembl" id="ENSACLP00000004404.2"/>
    </source>
</evidence>
<dbReference type="Gene3D" id="1.20.5.400">
    <property type="match status" value="1"/>
</dbReference>
<reference evidence="7" key="2">
    <citation type="submission" date="2023-03" db="EMBL/GenBank/DDBJ databases">
        <authorList>
            <consortium name="Wellcome Sanger Institute Data Sharing"/>
        </authorList>
    </citation>
    <scope>NUCLEOTIDE SEQUENCE [LARGE SCALE GENOMIC DNA]</scope>
</reference>
<dbReference type="Proteomes" id="UP000265100">
    <property type="component" value="Chromosome 6"/>
</dbReference>
<dbReference type="InterPro" id="IPR050111">
    <property type="entry name" value="C-type_lectin/snaclec_domain"/>
</dbReference>
<feature type="transmembrane region" description="Helical" evidence="4">
    <location>
        <begin position="12"/>
        <end position="34"/>
    </location>
</feature>
<organism evidence="6 7">
    <name type="scientific">Astatotilapia calliptera</name>
    <name type="common">Eastern happy</name>
    <name type="synonym">Chromis callipterus</name>
    <dbReference type="NCBI Taxonomy" id="8154"/>
    <lineage>
        <taxon>Eukaryota</taxon>
        <taxon>Metazoa</taxon>
        <taxon>Chordata</taxon>
        <taxon>Craniata</taxon>
        <taxon>Vertebrata</taxon>
        <taxon>Euteleostomi</taxon>
        <taxon>Actinopterygii</taxon>
        <taxon>Neopterygii</taxon>
        <taxon>Teleostei</taxon>
        <taxon>Neoteleostei</taxon>
        <taxon>Acanthomorphata</taxon>
        <taxon>Ovalentaria</taxon>
        <taxon>Cichlomorphae</taxon>
        <taxon>Cichliformes</taxon>
        <taxon>Cichlidae</taxon>
        <taxon>African cichlids</taxon>
        <taxon>Pseudocrenilabrinae</taxon>
        <taxon>Haplochromini</taxon>
        <taxon>Astatotilapia</taxon>
    </lineage>
</organism>
<dbReference type="GeneTree" id="ENSGT01020000230338"/>
<dbReference type="Gene3D" id="3.10.100.10">
    <property type="entry name" value="Mannose-Binding Protein A, subunit A"/>
    <property type="match status" value="1"/>
</dbReference>
<evidence type="ECO:0000256" key="1">
    <source>
        <dbReference type="ARBA" id="ARBA00022734"/>
    </source>
</evidence>
<keyword evidence="1" id="KW-0430">Lectin</keyword>
<dbReference type="PROSITE" id="PS00615">
    <property type="entry name" value="C_TYPE_LECTIN_1"/>
    <property type="match status" value="1"/>
</dbReference>
<dbReference type="InterPro" id="IPR033989">
    <property type="entry name" value="CD209-like_CTLD"/>
</dbReference>
<feature type="domain" description="C-type lectin" evidence="5">
    <location>
        <begin position="100"/>
        <end position="203"/>
    </location>
</feature>
<dbReference type="STRING" id="8154.ENSACLP00000004404"/>
<sequence>PGTTFVKKSSCRAAVILLGVLCLLLLTGLIILAFPFNQDKSEWEEEVGRQRALQISYNNLKTEQDQLQKNYDSVVQDRVQLQKKVEALTKEKDDLQKKFQEEKSWQESRQDCLQKGADLVIINSQEEQNFVNQLNKYLWIGLTDSETDGTWKWVDGTRMTTSYWNSGEPNGLKNENCGQIKNYNSKNSWNDEKCSILHSWVCEKKASP</sequence>
<keyword evidence="3" id="KW-0175">Coiled coil</keyword>
<dbReference type="InterPro" id="IPR001304">
    <property type="entry name" value="C-type_lectin-like"/>
</dbReference>